<dbReference type="AlphaFoldDB" id="A0AAD9RJU7"/>
<dbReference type="GO" id="GO:0016757">
    <property type="term" value="F:glycosyltransferase activity"/>
    <property type="evidence" value="ECO:0007669"/>
    <property type="project" value="UniProtKB-KW"/>
</dbReference>
<feature type="transmembrane region" description="Helical" evidence="8">
    <location>
        <begin position="92"/>
        <end position="115"/>
    </location>
</feature>
<protein>
    <recommendedName>
        <fullName evidence="9">SLC26A/SulP transporter domain-containing protein</fullName>
    </recommendedName>
</protein>
<evidence type="ECO:0000256" key="3">
    <source>
        <dbReference type="ARBA" id="ARBA00022676"/>
    </source>
</evidence>
<evidence type="ECO:0000256" key="4">
    <source>
        <dbReference type="ARBA" id="ARBA00022679"/>
    </source>
</evidence>
<evidence type="ECO:0000256" key="1">
    <source>
        <dbReference type="ARBA" id="ARBA00004141"/>
    </source>
</evidence>
<dbReference type="CDD" id="cd07042">
    <property type="entry name" value="STAS_SulP_like_sulfate_transporter"/>
    <property type="match status" value="1"/>
</dbReference>
<comment type="similarity">
    <text evidence="2">Belongs to the glycosyltransferase 92 family.</text>
</comment>
<feature type="transmembrane region" description="Helical" evidence="8">
    <location>
        <begin position="395"/>
        <end position="413"/>
    </location>
</feature>
<keyword evidence="11" id="KW-1185">Reference proteome</keyword>
<keyword evidence="7 8" id="KW-0472">Membrane</keyword>
<dbReference type="GO" id="GO:0055085">
    <property type="term" value="P:transmembrane transport"/>
    <property type="evidence" value="ECO:0007669"/>
    <property type="project" value="InterPro"/>
</dbReference>
<evidence type="ECO:0000256" key="5">
    <source>
        <dbReference type="ARBA" id="ARBA00022692"/>
    </source>
</evidence>
<proteinExistence type="inferred from homology"/>
<feature type="domain" description="SLC26A/SulP transporter" evidence="9">
    <location>
        <begin position="52"/>
        <end position="434"/>
    </location>
</feature>
<keyword evidence="5 8" id="KW-0812">Transmembrane</keyword>
<dbReference type="Pfam" id="PF00916">
    <property type="entry name" value="Sulfate_transp"/>
    <property type="match status" value="1"/>
</dbReference>
<comment type="subcellular location">
    <subcellularLocation>
        <location evidence="1">Membrane</location>
        <topology evidence="1">Multi-pass membrane protein</topology>
    </subcellularLocation>
</comment>
<organism evidence="10 11">
    <name type="scientific">Odynerus spinipes</name>
    <dbReference type="NCBI Taxonomy" id="1348599"/>
    <lineage>
        <taxon>Eukaryota</taxon>
        <taxon>Metazoa</taxon>
        <taxon>Ecdysozoa</taxon>
        <taxon>Arthropoda</taxon>
        <taxon>Hexapoda</taxon>
        <taxon>Insecta</taxon>
        <taxon>Pterygota</taxon>
        <taxon>Neoptera</taxon>
        <taxon>Endopterygota</taxon>
        <taxon>Hymenoptera</taxon>
        <taxon>Apocrita</taxon>
        <taxon>Aculeata</taxon>
        <taxon>Vespoidea</taxon>
        <taxon>Vespidae</taxon>
        <taxon>Eumeninae</taxon>
        <taxon>Odynerus</taxon>
    </lineage>
</organism>
<reference evidence="10" key="1">
    <citation type="submission" date="2021-08" db="EMBL/GenBank/DDBJ databases">
        <authorList>
            <person name="Misof B."/>
            <person name="Oliver O."/>
            <person name="Podsiadlowski L."/>
            <person name="Donath A."/>
            <person name="Peters R."/>
            <person name="Mayer C."/>
            <person name="Rust J."/>
            <person name="Gunkel S."/>
            <person name="Lesny P."/>
            <person name="Martin S."/>
            <person name="Oeyen J.P."/>
            <person name="Petersen M."/>
            <person name="Panagiotis P."/>
            <person name="Wilbrandt J."/>
            <person name="Tanja T."/>
        </authorList>
    </citation>
    <scope>NUCLEOTIDE SEQUENCE</scope>
    <source>
        <strain evidence="10">GBR_01_08_01A</strain>
        <tissue evidence="10">Thorax + abdomen</tissue>
    </source>
</reference>
<reference evidence="10" key="2">
    <citation type="journal article" date="2023" name="Commun. Biol.">
        <title>Intrasexual cuticular hydrocarbon dimorphism in a wasp sheds light on hydrocarbon biosynthesis genes in Hymenoptera.</title>
        <authorList>
            <person name="Moris V.C."/>
            <person name="Podsiadlowski L."/>
            <person name="Martin S."/>
            <person name="Oeyen J.P."/>
            <person name="Donath A."/>
            <person name="Petersen M."/>
            <person name="Wilbrandt J."/>
            <person name="Misof B."/>
            <person name="Liedtke D."/>
            <person name="Thamm M."/>
            <person name="Scheiner R."/>
            <person name="Schmitt T."/>
            <person name="Niehuis O."/>
        </authorList>
    </citation>
    <scope>NUCLEOTIDE SEQUENCE</scope>
    <source>
        <strain evidence="10">GBR_01_08_01A</strain>
    </source>
</reference>
<feature type="transmembrane region" description="Helical" evidence="8">
    <location>
        <begin position="433"/>
        <end position="463"/>
    </location>
</feature>
<keyword evidence="3" id="KW-0328">Glycosyltransferase</keyword>
<dbReference type="Gene3D" id="3.30.750.24">
    <property type="entry name" value="STAS domain"/>
    <property type="match status" value="1"/>
</dbReference>
<dbReference type="InterPro" id="IPR001902">
    <property type="entry name" value="SLC26A/SulP_fam"/>
</dbReference>
<evidence type="ECO:0000313" key="11">
    <source>
        <dbReference type="Proteomes" id="UP001258017"/>
    </source>
</evidence>
<gene>
    <name evidence="10" type="ORF">KPH14_007933</name>
</gene>
<accession>A0AAD9RJU7</accession>
<feature type="transmembrane region" description="Helical" evidence="8">
    <location>
        <begin position="162"/>
        <end position="182"/>
    </location>
</feature>
<dbReference type="Pfam" id="PF01697">
    <property type="entry name" value="Glyco_transf_92"/>
    <property type="match status" value="1"/>
</dbReference>
<evidence type="ECO:0000256" key="2">
    <source>
        <dbReference type="ARBA" id="ARBA00007647"/>
    </source>
</evidence>
<feature type="transmembrane region" description="Helical" evidence="8">
    <location>
        <begin position="302"/>
        <end position="324"/>
    </location>
</feature>
<keyword evidence="4" id="KW-0808">Transferase</keyword>
<sequence>MSFLREISGERTPLLTPRRNICSSAFSCNVKEILVRRIPILRWLPLYSWGKLLQDILAGLTVGLTVIPQGIAYATVAGLPPQYGLYSSFMGCFVYLVFGSTKEVTVGPTAIMALLSQQHVAKLGSDIAVLICFLSGCIITIMGLLHLGFLVDFISMPVISGFSNAAAIIIAASQLGTLLGISVKSNSFIDSIVKVVDHFDRITLWDTVLGVSTMVLLVCLKHLPGNKRGTVFQKTMWLACLARNAVVVVIGVVLAFVLSLYNLTPFKITGNIMEGLPPLSLPPFSIVANNRTYDFPELIGELGGSLASIPLIAILESVAIAKAFAKGKTLDATQEMLAVGLCNFFGSFVRSMATTGSFTRTAVNNASGVKTPMGGIITGLLVLLACELLTSTFEFIPKATLAAVIIIAMYNMFEIEVFPVLWRTKRIDLIPLIVTMISCLAFSLEYGMIAGIVINLVLLLYFAARPGLLIEERVVDGLSILFVSPKQSLSFPAAEYLREQVMEWCDRSLEGIPVVIEGRNVARIDATVAKNLALLHYDLEAREQKLIFWNWPEKVRKILINYDMSLALTFKNCGSNRTPFVQTISPYKQHATVPMLGSNFSGSPLELFEDGCPTIRLQRESRARRDPEGACQHVLHVGRGVNVSGTGALGGHRNGHRLPAAPDRPDYGEIGAEDFVGLKGTFDDHIGLLVYGEEGGQKAAIHADPRVLPSLPPSLEARLPQLDQSLRVTHAEWLPVTNTRFKFFVYSAYYDDRVAGTSASGSVNKGMVRVISATKTRGPERVWCRLWYRQRNSGNVTASVTVAAKVKVIRENWNLKYSACFVICPLPKESVMADSIPEAVSVVARLRAPPTNRILVLNRPEDRSRVREPLAVCVKPLHYEYNRVLQLVEFIELYRLLGATHVTLYNDTVGPEADCALKYYKNKGLVTILPWHRLDMISQLEIRTEGLFAALNDCLYRSMYKYEYVALVDLDEFIIPRHNDTIVDVIRWMSTRINTKSTGAYSFQNAFFYLQWADDPFIVMSRTPTEAGLITLRKTRRRTKLHPHKQRSKYICKPQGVVEAGNHFVWEFIPGHGTVNMPLDAGILHHYRVCEFGGDDCIKTPSVVDRTAYKYRDKLANNADRTWSELSVECTLPKLDPVPIMTPRIKTSSSGKSVR</sequence>
<evidence type="ECO:0000259" key="9">
    <source>
        <dbReference type="Pfam" id="PF00916"/>
    </source>
</evidence>
<dbReference type="EMBL" id="JAIFRP010000042">
    <property type="protein sequence ID" value="KAK2581114.1"/>
    <property type="molecule type" value="Genomic_DNA"/>
</dbReference>
<feature type="transmembrane region" description="Helical" evidence="8">
    <location>
        <begin position="202"/>
        <end position="220"/>
    </location>
</feature>
<feature type="transmembrane region" description="Helical" evidence="8">
    <location>
        <begin position="127"/>
        <end position="150"/>
    </location>
</feature>
<evidence type="ECO:0000256" key="8">
    <source>
        <dbReference type="SAM" id="Phobius"/>
    </source>
</evidence>
<evidence type="ECO:0000256" key="7">
    <source>
        <dbReference type="ARBA" id="ARBA00023136"/>
    </source>
</evidence>
<dbReference type="GO" id="GO:0016020">
    <property type="term" value="C:membrane"/>
    <property type="evidence" value="ECO:0007669"/>
    <property type="project" value="UniProtKB-SubCell"/>
</dbReference>
<dbReference type="InterPro" id="IPR008166">
    <property type="entry name" value="Glyco_transf_92"/>
</dbReference>
<evidence type="ECO:0000313" key="10">
    <source>
        <dbReference type="EMBL" id="KAK2581114.1"/>
    </source>
</evidence>
<keyword evidence="6 8" id="KW-1133">Transmembrane helix</keyword>
<comment type="caution">
    <text evidence="10">The sequence shown here is derived from an EMBL/GenBank/DDBJ whole genome shotgun (WGS) entry which is preliminary data.</text>
</comment>
<dbReference type="Proteomes" id="UP001258017">
    <property type="component" value="Unassembled WGS sequence"/>
</dbReference>
<dbReference type="InterPro" id="IPR036513">
    <property type="entry name" value="STAS_dom_sf"/>
</dbReference>
<evidence type="ECO:0000256" key="6">
    <source>
        <dbReference type="ARBA" id="ARBA00022989"/>
    </source>
</evidence>
<feature type="transmembrane region" description="Helical" evidence="8">
    <location>
        <begin position="373"/>
        <end position="390"/>
    </location>
</feature>
<feature type="transmembrane region" description="Helical" evidence="8">
    <location>
        <begin position="241"/>
        <end position="261"/>
    </location>
</feature>
<feature type="transmembrane region" description="Helical" evidence="8">
    <location>
        <begin position="56"/>
        <end position="80"/>
    </location>
</feature>
<dbReference type="PANTHER" id="PTHR11814">
    <property type="entry name" value="SULFATE TRANSPORTER"/>
    <property type="match status" value="1"/>
</dbReference>
<dbReference type="InterPro" id="IPR011547">
    <property type="entry name" value="SLC26A/SulP_dom"/>
</dbReference>
<dbReference type="SUPFAM" id="SSF52091">
    <property type="entry name" value="SpoIIaa-like"/>
    <property type="match status" value="1"/>
</dbReference>
<name>A0AAD9RJU7_9HYME</name>